<sequence length="151" mass="17257">MDGGTWYEHYAWTDVHCLNGSEHRCFKYARLSEVTLSASTESDQREVSIPVLKQQSYTGRWPVVSSSVAATPCANLGVVGLLEKLNSILSTSHTLNHSLSSVLKAYIVKDYDFGTVYGHLRPFWYNDLTDIEDKLQRREAWDRKMRQDVLV</sequence>
<feature type="non-terminal residue" evidence="1">
    <location>
        <position position="151"/>
    </location>
</feature>
<protein>
    <submittedName>
        <fullName evidence="1">Uncharacterized protein</fullName>
    </submittedName>
</protein>
<gene>
    <name evidence="1" type="ORF">ARMSODRAFT_967560</name>
</gene>
<name>A0A2H3B224_9AGAR</name>
<dbReference type="AlphaFoldDB" id="A0A2H3B224"/>
<evidence type="ECO:0000313" key="1">
    <source>
        <dbReference type="EMBL" id="PBK58657.1"/>
    </source>
</evidence>
<keyword evidence="2" id="KW-1185">Reference proteome</keyword>
<reference evidence="2" key="1">
    <citation type="journal article" date="2017" name="Nat. Ecol. Evol.">
        <title>Genome expansion and lineage-specific genetic innovations in the forest pathogenic fungi Armillaria.</title>
        <authorList>
            <person name="Sipos G."/>
            <person name="Prasanna A.N."/>
            <person name="Walter M.C."/>
            <person name="O'Connor E."/>
            <person name="Balint B."/>
            <person name="Krizsan K."/>
            <person name="Kiss B."/>
            <person name="Hess J."/>
            <person name="Varga T."/>
            <person name="Slot J."/>
            <person name="Riley R."/>
            <person name="Boka B."/>
            <person name="Rigling D."/>
            <person name="Barry K."/>
            <person name="Lee J."/>
            <person name="Mihaltcheva S."/>
            <person name="LaButti K."/>
            <person name="Lipzen A."/>
            <person name="Waldron R."/>
            <person name="Moloney N.M."/>
            <person name="Sperisen C."/>
            <person name="Kredics L."/>
            <person name="Vagvoelgyi C."/>
            <person name="Patrignani A."/>
            <person name="Fitzpatrick D."/>
            <person name="Nagy I."/>
            <person name="Doyle S."/>
            <person name="Anderson J.B."/>
            <person name="Grigoriev I.V."/>
            <person name="Gueldener U."/>
            <person name="Muensterkoetter M."/>
            <person name="Nagy L.G."/>
        </authorList>
    </citation>
    <scope>NUCLEOTIDE SEQUENCE [LARGE SCALE GENOMIC DNA]</scope>
    <source>
        <strain evidence="2">28-4</strain>
    </source>
</reference>
<accession>A0A2H3B224</accession>
<organism evidence="1 2">
    <name type="scientific">Armillaria solidipes</name>
    <dbReference type="NCBI Taxonomy" id="1076256"/>
    <lineage>
        <taxon>Eukaryota</taxon>
        <taxon>Fungi</taxon>
        <taxon>Dikarya</taxon>
        <taxon>Basidiomycota</taxon>
        <taxon>Agaricomycotina</taxon>
        <taxon>Agaricomycetes</taxon>
        <taxon>Agaricomycetidae</taxon>
        <taxon>Agaricales</taxon>
        <taxon>Marasmiineae</taxon>
        <taxon>Physalacriaceae</taxon>
        <taxon>Armillaria</taxon>
    </lineage>
</organism>
<dbReference type="EMBL" id="KZ293530">
    <property type="protein sequence ID" value="PBK58657.1"/>
    <property type="molecule type" value="Genomic_DNA"/>
</dbReference>
<dbReference type="Proteomes" id="UP000218334">
    <property type="component" value="Unassembled WGS sequence"/>
</dbReference>
<evidence type="ECO:0000313" key="2">
    <source>
        <dbReference type="Proteomes" id="UP000218334"/>
    </source>
</evidence>
<proteinExistence type="predicted"/>